<reference evidence="1 3" key="2">
    <citation type="journal article" date="2013" name="Nature">
        <title>Insights into bilaterian evolution from three spiralian genomes.</title>
        <authorList>
            <person name="Simakov O."/>
            <person name="Marletaz F."/>
            <person name="Cho S.J."/>
            <person name="Edsinger-Gonzales E."/>
            <person name="Havlak P."/>
            <person name="Hellsten U."/>
            <person name="Kuo D.H."/>
            <person name="Larsson T."/>
            <person name="Lv J."/>
            <person name="Arendt D."/>
            <person name="Savage R."/>
            <person name="Osoegawa K."/>
            <person name="de Jong P."/>
            <person name="Grimwood J."/>
            <person name="Chapman J.A."/>
            <person name="Shapiro H."/>
            <person name="Aerts A."/>
            <person name="Otillar R.P."/>
            <person name="Terry A.Y."/>
            <person name="Boore J.L."/>
            <person name="Grigoriev I.V."/>
            <person name="Lindberg D.R."/>
            <person name="Seaver E.C."/>
            <person name="Weisblat D.A."/>
            <person name="Putnam N.H."/>
            <person name="Rokhsar D.S."/>
        </authorList>
    </citation>
    <scope>NUCLEOTIDE SEQUENCE</scope>
</reference>
<evidence type="ECO:0000313" key="3">
    <source>
        <dbReference type="Proteomes" id="UP000015101"/>
    </source>
</evidence>
<dbReference type="KEGG" id="hro:HELRODRAFT_182094"/>
<organism evidence="2 3">
    <name type="scientific">Helobdella robusta</name>
    <name type="common">Californian leech</name>
    <dbReference type="NCBI Taxonomy" id="6412"/>
    <lineage>
        <taxon>Eukaryota</taxon>
        <taxon>Metazoa</taxon>
        <taxon>Spiralia</taxon>
        <taxon>Lophotrochozoa</taxon>
        <taxon>Annelida</taxon>
        <taxon>Clitellata</taxon>
        <taxon>Hirudinea</taxon>
        <taxon>Rhynchobdellida</taxon>
        <taxon>Glossiphoniidae</taxon>
        <taxon>Helobdella</taxon>
    </lineage>
</organism>
<dbReference type="EMBL" id="KB097701">
    <property type="protein sequence ID" value="ESN91239.1"/>
    <property type="molecule type" value="Genomic_DNA"/>
</dbReference>
<dbReference type="InParanoid" id="T1FHQ6"/>
<name>T1FHQ6_HELRO</name>
<evidence type="ECO:0000313" key="2">
    <source>
        <dbReference type="EnsemblMetazoa" id="HelroP182094"/>
    </source>
</evidence>
<gene>
    <name evidence="2" type="primary">20208355</name>
    <name evidence="1" type="ORF">HELRODRAFT_182094</name>
</gene>
<dbReference type="GeneID" id="20208355"/>
<reference evidence="3" key="1">
    <citation type="submission" date="2012-12" db="EMBL/GenBank/DDBJ databases">
        <authorList>
            <person name="Hellsten U."/>
            <person name="Grimwood J."/>
            <person name="Chapman J.A."/>
            <person name="Shapiro H."/>
            <person name="Aerts A."/>
            <person name="Otillar R.P."/>
            <person name="Terry A.Y."/>
            <person name="Boore J.L."/>
            <person name="Simakov O."/>
            <person name="Marletaz F."/>
            <person name="Cho S.-J."/>
            <person name="Edsinger-Gonzales E."/>
            <person name="Havlak P."/>
            <person name="Kuo D.-H."/>
            <person name="Larsson T."/>
            <person name="Lv J."/>
            <person name="Arendt D."/>
            <person name="Savage R."/>
            <person name="Osoegawa K."/>
            <person name="de Jong P."/>
            <person name="Lindberg D.R."/>
            <person name="Seaver E.C."/>
            <person name="Weisblat D.A."/>
            <person name="Putnam N.H."/>
            <person name="Grigoriev I.V."/>
            <person name="Rokhsar D.S."/>
        </authorList>
    </citation>
    <scope>NUCLEOTIDE SEQUENCE</scope>
</reference>
<dbReference type="AlphaFoldDB" id="T1FHQ6"/>
<keyword evidence="3" id="KW-1185">Reference proteome</keyword>
<dbReference type="CTD" id="20208355"/>
<dbReference type="EMBL" id="AMQM01007972">
    <property type="status" value="NOT_ANNOTATED_CDS"/>
    <property type="molecule type" value="Genomic_DNA"/>
</dbReference>
<proteinExistence type="predicted"/>
<reference evidence="2" key="3">
    <citation type="submission" date="2015-06" db="UniProtKB">
        <authorList>
            <consortium name="EnsemblMetazoa"/>
        </authorList>
    </citation>
    <scope>IDENTIFICATION</scope>
</reference>
<protein>
    <submittedName>
        <fullName evidence="1 2">Uncharacterized protein</fullName>
    </submittedName>
</protein>
<dbReference type="EnsemblMetazoa" id="HelroT182094">
    <property type="protein sequence ID" value="HelroP182094"/>
    <property type="gene ID" value="HelroG182094"/>
</dbReference>
<sequence>MALSIRQKRLRRIPRDPVHGVAVQGSVDGLAPHSMVWRCKAELLRRMVRPGDPVHGVAVQGPVDGLATGTPLYSVVVQGTMDGRITFRPRDYKATYYNYKYYFANINLKLSVFKNLNYS</sequence>
<accession>T1FHQ6</accession>
<dbReference type="RefSeq" id="XP_009030645.1">
    <property type="nucleotide sequence ID" value="XM_009032397.1"/>
</dbReference>
<evidence type="ECO:0000313" key="1">
    <source>
        <dbReference type="EMBL" id="ESN91239.1"/>
    </source>
</evidence>
<dbReference type="Proteomes" id="UP000015101">
    <property type="component" value="Unassembled WGS sequence"/>
</dbReference>
<dbReference type="HOGENOM" id="CLU_2064012_0_0_1"/>